<feature type="transmembrane region" description="Helical" evidence="1">
    <location>
        <begin position="174"/>
        <end position="193"/>
    </location>
</feature>
<dbReference type="InterPro" id="IPR007163">
    <property type="entry name" value="VCA0040-like"/>
</dbReference>
<dbReference type="PANTHER" id="PTHR37308">
    <property type="entry name" value="INTEGRAL MEMBRANE PROTEIN"/>
    <property type="match status" value="1"/>
</dbReference>
<feature type="transmembrane region" description="Helical" evidence="1">
    <location>
        <begin position="146"/>
        <end position="167"/>
    </location>
</feature>
<proteinExistence type="predicted"/>
<feature type="transmembrane region" description="Helical" evidence="1">
    <location>
        <begin position="85"/>
        <end position="103"/>
    </location>
</feature>
<keyword evidence="1" id="KW-1133">Transmembrane helix</keyword>
<name>A0ABM7FR34_9STAP</name>
<accession>A0ABM7FR34</accession>
<feature type="transmembrane region" description="Helical" evidence="1">
    <location>
        <begin position="257"/>
        <end position="276"/>
    </location>
</feature>
<evidence type="ECO:0000256" key="1">
    <source>
        <dbReference type="SAM" id="Phobius"/>
    </source>
</evidence>
<organism evidence="2 3">
    <name type="scientific">Staphylococcus caprae</name>
    <dbReference type="NCBI Taxonomy" id="29380"/>
    <lineage>
        <taxon>Bacteria</taxon>
        <taxon>Bacillati</taxon>
        <taxon>Bacillota</taxon>
        <taxon>Bacilli</taxon>
        <taxon>Bacillales</taxon>
        <taxon>Staphylococcaceae</taxon>
        <taxon>Staphylococcus</taxon>
    </lineage>
</organism>
<keyword evidence="1" id="KW-0472">Membrane</keyword>
<dbReference type="GeneID" id="58051787"/>
<keyword evidence="3" id="KW-1185">Reference proteome</keyword>
<feature type="transmembrane region" description="Helical" evidence="1">
    <location>
        <begin position="199"/>
        <end position="221"/>
    </location>
</feature>
<gene>
    <name evidence="2" type="ORF">JMUB590_2049</name>
</gene>
<reference evidence="2 3" key="1">
    <citation type="submission" date="2018-05" db="EMBL/GenBank/DDBJ databases">
        <title>Complete genome sequencing of three human clinical isolates of Staphylococcus caprae reveals virulence factors similar to those of S. epidermidis and S. capitis.</title>
        <authorList>
            <person name="Watanabe S."/>
            <person name="Cui L."/>
        </authorList>
    </citation>
    <scope>NUCLEOTIDE SEQUENCE [LARGE SCALE GENOMIC DNA]</scope>
    <source>
        <strain evidence="2 3">JMUB590</strain>
    </source>
</reference>
<dbReference type="PANTHER" id="PTHR37308:SF1">
    <property type="entry name" value="POLYPRENYL-PHOSPHATE TRANSPORTER"/>
    <property type="match status" value="1"/>
</dbReference>
<evidence type="ECO:0000313" key="2">
    <source>
        <dbReference type="EMBL" id="BBD93104.1"/>
    </source>
</evidence>
<evidence type="ECO:0000313" key="3">
    <source>
        <dbReference type="Proteomes" id="UP000274772"/>
    </source>
</evidence>
<feature type="transmembrane region" description="Helical" evidence="1">
    <location>
        <begin position="115"/>
        <end position="134"/>
    </location>
</feature>
<keyword evidence="1" id="KW-0812">Transmembrane</keyword>
<dbReference type="Proteomes" id="UP000274772">
    <property type="component" value="Chromosome"/>
</dbReference>
<dbReference type="RefSeq" id="WP_002441670.1">
    <property type="nucleotide sequence ID" value="NZ_AP018585.1"/>
</dbReference>
<feature type="transmembrane region" description="Helical" evidence="1">
    <location>
        <begin position="20"/>
        <end position="36"/>
    </location>
</feature>
<sequence>MNNFKWINILKGFGMGTSDLVPGVSGGTIALLLGIYDGFISSISGLFSKRFWPSLKFLLPIIIGMGLAIAILSNLFNYLLSHHEISTMFFFTGLIIGIIPYLLKVSDFKRTFKTKHYLMVLAGIVILVVITLLNNGDKHSGETLSLSFSLIIKYFIAGMFASSAMLLPGISGSFMLLVFGAYGTVMFSISELVKLNISALPILLIVGLGILTGFMVSSRIIQYFLHHHSTMTFALIIGFVIGSIFAVYPGLPENGLTWAISLTTLIVGFLISLSLGRMTAHNETS</sequence>
<protein>
    <submittedName>
        <fullName evidence="2">Membrane protein</fullName>
    </submittedName>
</protein>
<dbReference type="Pfam" id="PF04018">
    <property type="entry name" value="VCA0040-like"/>
    <property type="match status" value="1"/>
</dbReference>
<feature type="transmembrane region" description="Helical" evidence="1">
    <location>
        <begin position="233"/>
        <end position="251"/>
    </location>
</feature>
<feature type="transmembrane region" description="Helical" evidence="1">
    <location>
        <begin position="57"/>
        <end position="79"/>
    </location>
</feature>
<dbReference type="EMBL" id="AP018586">
    <property type="protein sequence ID" value="BBD93104.1"/>
    <property type="molecule type" value="Genomic_DNA"/>
</dbReference>